<reference evidence="4" key="2">
    <citation type="submission" date="2023-12" db="EMBL/GenBank/DDBJ databases">
        <authorList>
            <person name="Sun Q."/>
            <person name="Inoue M."/>
        </authorList>
    </citation>
    <scope>NUCLEOTIDE SEQUENCE</scope>
    <source>
        <strain evidence="4">JCM 17590</strain>
    </source>
</reference>
<sequence>MVTDPRDPFGDEFPPTEPFTPLTTHEQAIVEQPTAAMTAPVSAAAAAAGGAAAAASAASVPPAGPSAPAAEQPIIVDQSAGPRTPSGAARAWAGILSSVRTHPRAWIAAGATAAVLIVGGGSFAAGSASGAPVQPAALKAPAQHSATPTASATPSATPTPTGRPVANPAAPAAALKTCSVAGPASDGRLGTLEAQVVDAKTGQVLFDRNGGTPAPTASVMKTITAGAALTALGANTQIATTVVKGSQPGQVVIVGGGDPTLSAGHGSWFQGAPTLTDLADQVKKAWAADPANAGQPITSVVADATLFGGPMWQPTWDEKEERASLGSTAYIAALMADGDKGNPNVLQTPRGTDPVGDAGKAFAQDLGASYDGQATAPKGAAQLGVVKSQPISSLVTEALENSDNTVMEMLARLTAIKEGAGNTFGAIDAGDTAALKTIGVDLSGLTIIDGSGLSGDNRVPPSFFTGYLTKILNRENGLGVIYDALPISGQTGTLTQGYGRFTGAASVAVGKIHAKTGSINGAYTLAGVINAKDGSQLVFAIYALGNVGDSARGAIDQLAASIYNCGDNLSNS</sequence>
<keyword evidence="2" id="KW-0378">Hydrolase</keyword>
<keyword evidence="5" id="KW-1185">Reference proteome</keyword>
<dbReference type="Proteomes" id="UP001415169">
    <property type="component" value="Unassembled WGS sequence"/>
</dbReference>
<feature type="region of interest" description="Disordered" evidence="3">
    <location>
        <begin position="136"/>
        <end position="170"/>
    </location>
</feature>
<evidence type="ECO:0000313" key="5">
    <source>
        <dbReference type="Proteomes" id="UP001415169"/>
    </source>
</evidence>
<evidence type="ECO:0000256" key="1">
    <source>
        <dbReference type="ARBA" id="ARBA00006096"/>
    </source>
</evidence>
<feature type="compositionally biased region" description="Low complexity" evidence="3">
    <location>
        <begin position="140"/>
        <end position="170"/>
    </location>
</feature>
<gene>
    <name evidence="4" type="ORF">GCM10022286_29770</name>
</gene>
<protein>
    <recommendedName>
        <fullName evidence="6">Serine-type D-Ala-D-Ala carboxypeptidase</fullName>
    </recommendedName>
</protein>
<comment type="caution">
    <text evidence="4">The sequence shown here is derived from an EMBL/GenBank/DDBJ whole genome shotgun (WGS) entry which is preliminary data.</text>
</comment>
<comment type="similarity">
    <text evidence="1">Belongs to the peptidase S13 family.</text>
</comment>
<dbReference type="SUPFAM" id="SSF56601">
    <property type="entry name" value="beta-lactamase/transpeptidase-like"/>
    <property type="match status" value="1"/>
</dbReference>
<reference evidence="4" key="1">
    <citation type="journal article" date="2014" name="Int. J. Syst. Evol. Microbiol.">
        <title>Complete genome of a new Firmicutes species belonging to the dominant human colonic microbiota ('Ruminococcus bicirculans') reveals two chromosomes and a selective capacity to utilize plant glucans.</title>
        <authorList>
            <consortium name="NISC Comparative Sequencing Program"/>
            <person name="Wegmann U."/>
            <person name="Louis P."/>
            <person name="Goesmann A."/>
            <person name="Henrissat B."/>
            <person name="Duncan S.H."/>
            <person name="Flint H.J."/>
        </authorList>
    </citation>
    <scope>NUCLEOTIDE SEQUENCE</scope>
    <source>
        <strain evidence="4">JCM 17590</strain>
    </source>
</reference>
<dbReference type="InterPro" id="IPR012338">
    <property type="entry name" value="Beta-lactam/transpept-like"/>
</dbReference>
<evidence type="ECO:0000313" key="4">
    <source>
        <dbReference type="EMBL" id="GAA4165917.1"/>
    </source>
</evidence>
<organism evidence="4 5">
    <name type="scientific">Gryllotalpicola daejeonensis</name>
    <dbReference type="NCBI Taxonomy" id="993087"/>
    <lineage>
        <taxon>Bacteria</taxon>
        <taxon>Bacillati</taxon>
        <taxon>Actinomycetota</taxon>
        <taxon>Actinomycetes</taxon>
        <taxon>Micrococcales</taxon>
        <taxon>Microbacteriaceae</taxon>
        <taxon>Gryllotalpicola</taxon>
    </lineage>
</organism>
<dbReference type="InterPro" id="IPR000667">
    <property type="entry name" value="Peptidase_S13"/>
</dbReference>
<name>A0ABP7ZNE4_9MICO</name>
<proteinExistence type="inferred from homology"/>
<dbReference type="PANTHER" id="PTHR30023:SF0">
    <property type="entry name" value="PENICILLIN-SENSITIVE CARBOXYPEPTIDASE A"/>
    <property type="match status" value="1"/>
</dbReference>
<evidence type="ECO:0000256" key="2">
    <source>
        <dbReference type="ARBA" id="ARBA00022801"/>
    </source>
</evidence>
<evidence type="ECO:0008006" key="6">
    <source>
        <dbReference type="Google" id="ProtNLM"/>
    </source>
</evidence>
<evidence type="ECO:0000256" key="3">
    <source>
        <dbReference type="SAM" id="MobiDB-lite"/>
    </source>
</evidence>
<dbReference type="Pfam" id="PF02113">
    <property type="entry name" value="Peptidase_S13"/>
    <property type="match status" value="2"/>
</dbReference>
<dbReference type="PRINTS" id="PR00922">
    <property type="entry name" value="DADACBPTASE3"/>
</dbReference>
<dbReference type="Gene3D" id="3.40.710.10">
    <property type="entry name" value="DD-peptidase/beta-lactamase superfamily"/>
    <property type="match status" value="2"/>
</dbReference>
<accession>A0ABP7ZNE4</accession>
<dbReference type="EMBL" id="BAABBV010000002">
    <property type="protein sequence ID" value="GAA4165917.1"/>
    <property type="molecule type" value="Genomic_DNA"/>
</dbReference>
<dbReference type="PANTHER" id="PTHR30023">
    <property type="entry name" value="D-ALANYL-D-ALANINE CARBOXYPEPTIDASE"/>
    <property type="match status" value="1"/>
</dbReference>
<feature type="region of interest" description="Disordered" evidence="3">
    <location>
        <begin position="1"/>
        <end position="23"/>
    </location>
</feature>